<dbReference type="Gene3D" id="2.30.110.50">
    <property type="match status" value="1"/>
</dbReference>
<evidence type="ECO:0000313" key="2">
    <source>
        <dbReference type="Proteomes" id="UP000515518"/>
    </source>
</evidence>
<dbReference type="AlphaFoldDB" id="A0A7G6RKF1"/>
<gene>
    <name evidence="1" type="ORF">HB770_17195</name>
</gene>
<protein>
    <recommendedName>
        <fullName evidence="3">Type VI secretion system tip protein VgrG</fullName>
    </recommendedName>
</protein>
<dbReference type="Gene3D" id="3.55.50.10">
    <property type="entry name" value="Baseplate protein-like domains"/>
    <property type="match status" value="1"/>
</dbReference>
<evidence type="ECO:0000313" key="1">
    <source>
        <dbReference type="EMBL" id="QND42733.1"/>
    </source>
</evidence>
<dbReference type="Proteomes" id="UP000515518">
    <property type="component" value="Chromosome"/>
</dbReference>
<organism evidence="1 2">
    <name type="scientific">Rhizobium leguminosarum bv. viciae</name>
    <dbReference type="NCBI Taxonomy" id="387"/>
    <lineage>
        <taxon>Bacteria</taxon>
        <taxon>Pseudomonadati</taxon>
        <taxon>Pseudomonadota</taxon>
        <taxon>Alphaproteobacteria</taxon>
        <taxon>Hyphomicrobiales</taxon>
        <taxon>Rhizobiaceae</taxon>
        <taxon>Rhizobium/Agrobacterium group</taxon>
        <taxon>Rhizobium</taxon>
    </lineage>
</organism>
<reference evidence="2" key="1">
    <citation type="journal article" date="2020" name="Mol. Plant Microbe">
        <title>Rhizobial microsymbionts of the narrowly endemic Oxytropis species growing in Kamchatka are characterized by significant genetic diversity and possess a set of genes that are associated with T3SS and T6SS secretion systems and can affect the development of symbiosis.</title>
        <authorList>
            <person name="Safronova V."/>
            <person name="Guro P."/>
            <person name="Sazanova A."/>
            <person name="Kuznetsova I."/>
            <person name="Belimov A."/>
            <person name="Yakubov V."/>
            <person name="Chirak E."/>
            <person name="Afonin A."/>
            <person name="Gogolev Y."/>
            <person name="Andronov E."/>
            <person name="Tikhonovich I."/>
        </authorList>
    </citation>
    <scope>NUCLEOTIDE SEQUENCE [LARGE SCALE GENOMIC DNA]</scope>
    <source>
        <strain evidence="2">RCAM0610</strain>
    </source>
</reference>
<dbReference type="EMBL" id="CP050549">
    <property type="protein sequence ID" value="QND42733.1"/>
    <property type="molecule type" value="Genomic_DNA"/>
</dbReference>
<accession>A0A7G6RKF1</accession>
<sequence>MNDLFLSSDFIQANRVIKLTSPLGDDQLLPERMSVEEGVNQLFEIKLVVRAKREVVKPEELIGNLVTVDVEIAEGLRRPFNGLVTRLSEGPPVTRGLRSYTLTIRPQMWLLSRRSDCRIGMDKTAIEVLQALFSEHGLPSPDVYSVSATPPQHYSVQWNETDLDYVLRRFEERSAAFSAFQTAGSYMPTLLASCLSFTLSKPALRASYSNRTPPIKIEAVRTRKAIPARFNLDVLRLGTNRDVSSSSPCKWWQTNLERQMPCSFNFSSSRRHRPQCLAPSH</sequence>
<name>A0A7G6RKF1_RHILV</name>
<dbReference type="Pfam" id="PF05954">
    <property type="entry name" value="Phage_GPD"/>
    <property type="match status" value="1"/>
</dbReference>
<proteinExistence type="predicted"/>
<dbReference type="SUPFAM" id="SSF69279">
    <property type="entry name" value="Phage tail proteins"/>
    <property type="match status" value="1"/>
</dbReference>
<evidence type="ECO:0008006" key="3">
    <source>
        <dbReference type="Google" id="ProtNLM"/>
    </source>
</evidence>